<reference key="2">
    <citation type="submission" date="2011-04" db="EMBL/GenBank/DDBJ databases">
        <title>Complete sequence of chromosome of Haliscomenobacter hydrossis DSM 1100.</title>
        <authorList>
            <consortium name="US DOE Joint Genome Institute (JGI-PGF)"/>
            <person name="Lucas S."/>
            <person name="Han J."/>
            <person name="Lapidus A."/>
            <person name="Bruce D."/>
            <person name="Goodwin L."/>
            <person name="Pitluck S."/>
            <person name="Peters L."/>
            <person name="Kyrpides N."/>
            <person name="Mavromatis K."/>
            <person name="Ivanova N."/>
            <person name="Ovchinnikova G."/>
            <person name="Pagani I."/>
            <person name="Daligault H."/>
            <person name="Detter J.C."/>
            <person name="Han C."/>
            <person name="Land M."/>
            <person name="Hauser L."/>
            <person name="Markowitz V."/>
            <person name="Cheng J.-F."/>
            <person name="Hugenholtz P."/>
            <person name="Woyke T."/>
            <person name="Wu D."/>
            <person name="Verbarg S."/>
            <person name="Frueling A."/>
            <person name="Brambilla E."/>
            <person name="Klenk H.-P."/>
            <person name="Eisen J.A."/>
        </authorList>
    </citation>
    <scope>NUCLEOTIDE SEQUENCE</scope>
    <source>
        <strain>DSM 1100</strain>
    </source>
</reference>
<evidence type="ECO:0000256" key="4">
    <source>
        <dbReference type="ARBA" id="ARBA00022692"/>
    </source>
</evidence>
<keyword evidence="10" id="KW-0675">Receptor</keyword>
<evidence type="ECO:0000256" key="6">
    <source>
        <dbReference type="ARBA" id="ARBA00023237"/>
    </source>
</evidence>
<dbReference type="InterPro" id="IPR039426">
    <property type="entry name" value="TonB-dep_rcpt-like"/>
</dbReference>
<keyword evidence="4 7" id="KW-0812">Transmembrane</keyword>
<feature type="domain" description="TonB-dependent receptor plug" evidence="9">
    <location>
        <begin position="131"/>
        <end position="238"/>
    </location>
</feature>
<evidence type="ECO:0000256" key="8">
    <source>
        <dbReference type="SAM" id="SignalP"/>
    </source>
</evidence>
<dbReference type="InterPro" id="IPR023996">
    <property type="entry name" value="TonB-dep_OMP_SusC/RagA"/>
</dbReference>
<evidence type="ECO:0000256" key="1">
    <source>
        <dbReference type="ARBA" id="ARBA00004571"/>
    </source>
</evidence>
<evidence type="ECO:0000256" key="7">
    <source>
        <dbReference type="PROSITE-ProRule" id="PRU01360"/>
    </source>
</evidence>
<dbReference type="InterPro" id="IPR023997">
    <property type="entry name" value="TonB-dep_OMP_SusC/RagA_CS"/>
</dbReference>
<dbReference type="SUPFAM" id="SSF49464">
    <property type="entry name" value="Carboxypeptidase regulatory domain-like"/>
    <property type="match status" value="1"/>
</dbReference>
<dbReference type="eggNOG" id="COG1629">
    <property type="taxonomic scope" value="Bacteria"/>
</dbReference>
<keyword evidence="5 7" id="KW-0472">Membrane</keyword>
<dbReference type="NCBIfam" id="TIGR04057">
    <property type="entry name" value="SusC_RagA_signa"/>
    <property type="match status" value="1"/>
</dbReference>
<proteinExistence type="inferred from homology"/>
<dbReference type="InterPro" id="IPR036942">
    <property type="entry name" value="Beta-barrel_TonB_sf"/>
</dbReference>
<dbReference type="AlphaFoldDB" id="F4KZ42"/>
<dbReference type="InterPro" id="IPR012910">
    <property type="entry name" value="Plug_dom"/>
</dbReference>
<keyword evidence="11" id="KW-1185">Reference proteome</keyword>
<keyword evidence="3 7" id="KW-1134">Transmembrane beta strand</keyword>
<dbReference type="Gene3D" id="2.60.40.1120">
    <property type="entry name" value="Carboxypeptidase-like, regulatory domain"/>
    <property type="match status" value="1"/>
</dbReference>
<reference evidence="10 11" key="1">
    <citation type="journal article" date="2011" name="Stand. Genomic Sci.">
        <title>Complete genome sequence of Haliscomenobacter hydrossis type strain (O).</title>
        <authorList>
            <consortium name="US DOE Joint Genome Institute (JGI-PGF)"/>
            <person name="Daligault H."/>
            <person name="Lapidus A."/>
            <person name="Zeytun A."/>
            <person name="Nolan M."/>
            <person name="Lucas S."/>
            <person name="Del Rio T.G."/>
            <person name="Tice H."/>
            <person name="Cheng J.F."/>
            <person name="Tapia R."/>
            <person name="Han C."/>
            <person name="Goodwin L."/>
            <person name="Pitluck S."/>
            <person name="Liolios K."/>
            <person name="Pagani I."/>
            <person name="Ivanova N."/>
            <person name="Huntemann M."/>
            <person name="Mavromatis K."/>
            <person name="Mikhailova N."/>
            <person name="Pati A."/>
            <person name="Chen A."/>
            <person name="Palaniappan K."/>
            <person name="Land M."/>
            <person name="Hauser L."/>
            <person name="Brambilla E.M."/>
            <person name="Rohde M."/>
            <person name="Verbarg S."/>
            <person name="Goker M."/>
            <person name="Bristow J."/>
            <person name="Eisen J.A."/>
            <person name="Markowitz V."/>
            <person name="Hugenholtz P."/>
            <person name="Kyrpides N.C."/>
            <person name="Klenk H.P."/>
            <person name="Woyke T."/>
        </authorList>
    </citation>
    <scope>NUCLEOTIDE SEQUENCE [LARGE SCALE GENOMIC DNA]</scope>
    <source>
        <strain evidence="11">ATCC 27775 / DSM 1100 / LMG 10767 / O</strain>
    </source>
</reference>
<dbReference type="NCBIfam" id="TIGR04056">
    <property type="entry name" value="OMP_RagA_SusC"/>
    <property type="match status" value="1"/>
</dbReference>
<protein>
    <submittedName>
        <fullName evidence="10">TonB-dependent receptor plug</fullName>
    </submittedName>
</protein>
<feature type="chain" id="PRO_5003316261" evidence="8">
    <location>
        <begin position="26"/>
        <end position="1048"/>
    </location>
</feature>
<dbReference type="Gene3D" id="2.40.170.20">
    <property type="entry name" value="TonB-dependent receptor, beta-barrel domain"/>
    <property type="match status" value="1"/>
</dbReference>
<feature type="signal peptide" evidence="8">
    <location>
        <begin position="1"/>
        <end position="25"/>
    </location>
</feature>
<dbReference type="Pfam" id="PF13715">
    <property type="entry name" value="CarbopepD_reg_2"/>
    <property type="match status" value="1"/>
</dbReference>
<dbReference type="OrthoDB" id="9768177at2"/>
<accession>F4KZ42</accession>
<evidence type="ECO:0000256" key="2">
    <source>
        <dbReference type="ARBA" id="ARBA00022448"/>
    </source>
</evidence>
<name>F4KZ42_HALH1</name>
<gene>
    <name evidence="10" type="ordered locus">Halhy_5873</name>
</gene>
<sequence>MIKNRTLRFFFIPLCSFLLLQYTYAAKETREIEFFIPRVDATVTGEVMDKNSQPIYGATVQIKGTGNGTATDEKGKFTLQVPDLSATLIFSFVGYTEQEIALNGRNSITVTLAENSELLDEVVVTGYGEVKKRDLTGAVASIKATRLENENPRTVQDLLRGNAAGLDVSLNVSPKGGGNLLVRGRASLNASTSPLLVVDGVIYPGDISDINPNDIASVDILKDASSAAVFGARSANGVILITTKKGRSGKPLITLNMNVGKNNIGKNLPLLSPEEFLDWRTDVLWSMAGHDPAREFQFTNPNKLPSTITLDQWKALGGGQGEPTDIWLNRIKLFPLEIANYKAGKTIDWEKELYNFNSIQQDHTVSVSGSNDRTSYYISLGYLNNQGMTKGDFFETIRARMNLETKVTNYLSVGINLQVADRDESTIPIDLGNMIRTTPYGQLYQDDGVTLRQSTNDDVGNNTNPYLDQVYQNRLRKFTNMFSSLFIKGDIGLGFSYQINFTPRFEFFDYLNHTSALRPGLTSRNGITVRENQKTYQWQLDNLLKWNKSFGKHNFDVTLLANAEKFQTWRTLVNAENYSPSDNLSFHNIAAATLFPSVISDDQYQTGDALMGRINYNFSQRYYLTATMRRDGFSAFGQGNPRANFPSMALGWVFSEESFMKGIRNIMDFGKLRLSYGENGNREIGRYAALSALTSGVYSYTSTAGTTYNVGAVRTANMSNPNLRWERNSSINVGIDFGFANSKITGSIDYYDRETQDLLMNRSLPNITGFGSVIANLGQVKNVGFELTLNTENITRNNFSWRTNIAAWTNENKILKLYGAVPVTDANGTTTLVDRDDQANGWFIGRPINQIWDYKVLGVWQVEEKDLAKTYGFTPGDFKLEDLNGDGKYTLDDRQFLGDQNPDFSFNLRNEFKIGKNLDFSFALYGRLGQYTQYNEAKNVDLFYDRSQFYKRPYWTPSNPINDYAKMMSAAGGSVAFNVWRKSSFVRLNNISLAYTLPASIIKKMRFESLKIYVNQQNAAVFTGWEYFDPENKGLTPATTSLGLNVTF</sequence>
<dbReference type="STRING" id="760192.Halhy_5873"/>
<dbReference type="InterPro" id="IPR037066">
    <property type="entry name" value="Plug_dom_sf"/>
</dbReference>
<organism evidence="10 11">
    <name type="scientific">Haliscomenobacter hydrossis (strain ATCC 27775 / DSM 1100 / LMG 10767 / O)</name>
    <dbReference type="NCBI Taxonomy" id="760192"/>
    <lineage>
        <taxon>Bacteria</taxon>
        <taxon>Pseudomonadati</taxon>
        <taxon>Bacteroidota</taxon>
        <taxon>Saprospiria</taxon>
        <taxon>Saprospirales</taxon>
        <taxon>Haliscomenobacteraceae</taxon>
        <taxon>Haliscomenobacter</taxon>
    </lineage>
</organism>
<dbReference type="Gene3D" id="2.170.130.10">
    <property type="entry name" value="TonB-dependent receptor, plug domain"/>
    <property type="match status" value="1"/>
</dbReference>
<evidence type="ECO:0000256" key="5">
    <source>
        <dbReference type="ARBA" id="ARBA00023136"/>
    </source>
</evidence>
<keyword evidence="6 7" id="KW-0998">Cell outer membrane</keyword>
<keyword evidence="2 7" id="KW-0813">Transport</keyword>
<comment type="subcellular location">
    <subcellularLocation>
        <location evidence="1 7">Cell outer membrane</location>
        <topology evidence="1 7">Multi-pass membrane protein</topology>
    </subcellularLocation>
</comment>
<evidence type="ECO:0000256" key="3">
    <source>
        <dbReference type="ARBA" id="ARBA00022452"/>
    </source>
</evidence>
<evidence type="ECO:0000259" key="9">
    <source>
        <dbReference type="Pfam" id="PF07715"/>
    </source>
</evidence>
<evidence type="ECO:0000313" key="11">
    <source>
        <dbReference type="Proteomes" id="UP000008461"/>
    </source>
</evidence>
<dbReference type="KEGG" id="hhy:Halhy_5873"/>
<dbReference type="Pfam" id="PF07715">
    <property type="entry name" value="Plug"/>
    <property type="match status" value="1"/>
</dbReference>
<dbReference type="InterPro" id="IPR008969">
    <property type="entry name" value="CarboxyPept-like_regulatory"/>
</dbReference>
<dbReference type="EMBL" id="CP002691">
    <property type="protein sequence ID" value="AEE53696.1"/>
    <property type="molecule type" value="Genomic_DNA"/>
</dbReference>
<comment type="similarity">
    <text evidence="7">Belongs to the TonB-dependent receptor family.</text>
</comment>
<dbReference type="PROSITE" id="PS52016">
    <property type="entry name" value="TONB_DEPENDENT_REC_3"/>
    <property type="match status" value="1"/>
</dbReference>
<evidence type="ECO:0000313" key="10">
    <source>
        <dbReference type="EMBL" id="AEE53696.1"/>
    </source>
</evidence>
<dbReference type="Proteomes" id="UP000008461">
    <property type="component" value="Chromosome"/>
</dbReference>
<keyword evidence="8" id="KW-0732">Signal</keyword>
<dbReference type="RefSeq" id="WP_013768224.1">
    <property type="nucleotide sequence ID" value="NC_015510.1"/>
</dbReference>
<dbReference type="HOGENOM" id="CLU_004317_0_0_10"/>
<dbReference type="SUPFAM" id="SSF56935">
    <property type="entry name" value="Porins"/>
    <property type="match status" value="1"/>
</dbReference>
<dbReference type="GO" id="GO:0009279">
    <property type="term" value="C:cell outer membrane"/>
    <property type="evidence" value="ECO:0007669"/>
    <property type="project" value="UniProtKB-SubCell"/>
</dbReference>